<sequence>MHLVYECLEGVTLPTVLPASLLSSGTPNQSTGETMLALMPPTPLHENGDMAICPLPTVPSSDFAQRPVFETAQPVMPAPQFSVPLKPKLPDWIITPDELAASDTLFNRLDSDADGLLSGMQVKEIFMQSNLPSQTLAAIWDLVDFQSTSGYLNHEQFVVATHLLKSQIPTPGFFPNPLPKTLPHELLPPSLRPIELDSTHYLESTQLIQQLEKLKKDRLDLENECLKLDTSAHMKANEVANASREADTLMHALDSLNKQKEMADSILLGMEERRTQMETQLSGLQVSPTTHAKQ</sequence>
<protein>
    <submittedName>
        <fullName evidence="3">Epidermal growth factor receptor substrate 15</fullName>
    </submittedName>
</protein>
<accession>A0ABD2PMX7</accession>
<dbReference type="CDD" id="cd00052">
    <property type="entry name" value="EH"/>
    <property type="match status" value="1"/>
</dbReference>
<evidence type="ECO:0000313" key="4">
    <source>
        <dbReference type="Proteomes" id="UP001626550"/>
    </source>
</evidence>
<keyword evidence="4" id="KW-1185">Reference proteome</keyword>
<proteinExistence type="predicted"/>
<dbReference type="EMBL" id="JBJKFK010004930">
    <property type="protein sequence ID" value="KAL3308634.1"/>
    <property type="molecule type" value="Genomic_DNA"/>
</dbReference>
<reference evidence="3 4" key="1">
    <citation type="submission" date="2024-11" db="EMBL/GenBank/DDBJ databases">
        <title>Adaptive evolution of stress response genes in parasites aligns with host niche diversity.</title>
        <authorList>
            <person name="Hahn C."/>
            <person name="Resl P."/>
        </authorList>
    </citation>
    <scope>NUCLEOTIDE SEQUENCE [LARGE SCALE GENOMIC DNA]</scope>
    <source>
        <strain evidence="3">EGGRZ-B1_66</strain>
        <tissue evidence="3">Body</tissue>
    </source>
</reference>
<evidence type="ECO:0000313" key="3">
    <source>
        <dbReference type="EMBL" id="KAL3308634.1"/>
    </source>
</evidence>
<dbReference type="InterPro" id="IPR000261">
    <property type="entry name" value="EH_dom"/>
</dbReference>
<keyword evidence="1" id="KW-0175">Coiled coil</keyword>
<dbReference type="Gene3D" id="1.10.238.10">
    <property type="entry name" value="EF-hand"/>
    <property type="match status" value="1"/>
</dbReference>
<feature type="coiled-coil region" evidence="1">
    <location>
        <begin position="204"/>
        <end position="259"/>
    </location>
</feature>
<evidence type="ECO:0000259" key="2">
    <source>
        <dbReference type="PROSITE" id="PS50031"/>
    </source>
</evidence>
<dbReference type="PROSITE" id="PS50031">
    <property type="entry name" value="EH"/>
    <property type="match status" value="1"/>
</dbReference>
<dbReference type="Pfam" id="PF12763">
    <property type="entry name" value="EH"/>
    <property type="match status" value="1"/>
</dbReference>
<dbReference type="AlphaFoldDB" id="A0ABD2PMX7"/>
<organism evidence="3 4">
    <name type="scientific">Cichlidogyrus casuarinus</name>
    <dbReference type="NCBI Taxonomy" id="1844966"/>
    <lineage>
        <taxon>Eukaryota</taxon>
        <taxon>Metazoa</taxon>
        <taxon>Spiralia</taxon>
        <taxon>Lophotrochozoa</taxon>
        <taxon>Platyhelminthes</taxon>
        <taxon>Monogenea</taxon>
        <taxon>Monopisthocotylea</taxon>
        <taxon>Dactylogyridea</taxon>
        <taxon>Ancyrocephalidae</taxon>
        <taxon>Cichlidogyrus</taxon>
    </lineage>
</organism>
<feature type="domain" description="EH" evidence="2">
    <location>
        <begin position="98"/>
        <end position="193"/>
    </location>
</feature>
<comment type="caution">
    <text evidence="3">The sequence shown here is derived from an EMBL/GenBank/DDBJ whole genome shotgun (WGS) entry which is preliminary data.</text>
</comment>
<gene>
    <name evidence="3" type="primary">EPS15</name>
    <name evidence="3" type="ORF">Ciccas_012830</name>
</gene>
<dbReference type="Proteomes" id="UP001626550">
    <property type="component" value="Unassembled WGS sequence"/>
</dbReference>
<keyword evidence="3" id="KW-0675">Receptor</keyword>
<name>A0ABD2PMX7_9PLAT</name>
<dbReference type="SMART" id="SM00027">
    <property type="entry name" value="EH"/>
    <property type="match status" value="1"/>
</dbReference>
<evidence type="ECO:0000256" key="1">
    <source>
        <dbReference type="SAM" id="Coils"/>
    </source>
</evidence>
<dbReference type="InterPro" id="IPR011992">
    <property type="entry name" value="EF-hand-dom_pair"/>
</dbReference>
<dbReference type="SUPFAM" id="SSF47473">
    <property type="entry name" value="EF-hand"/>
    <property type="match status" value="1"/>
</dbReference>
<dbReference type="PANTHER" id="PTHR11216">
    <property type="entry name" value="EH DOMAIN"/>
    <property type="match status" value="1"/>
</dbReference>